<comment type="caution">
    <text evidence="2">The sequence shown here is derived from an EMBL/GenBank/DDBJ whole genome shotgun (WGS) entry which is preliminary data.</text>
</comment>
<proteinExistence type="predicted"/>
<evidence type="ECO:0000313" key="3">
    <source>
        <dbReference type="Proteomes" id="UP000708208"/>
    </source>
</evidence>
<name>A0A8J2J8F9_9HEXA</name>
<dbReference type="Proteomes" id="UP000708208">
    <property type="component" value="Unassembled WGS sequence"/>
</dbReference>
<dbReference type="EMBL" id="CAJVCH010031979">
    <property type="protein sequence ID" value="CAG7710706.1"/>
    <property type="molecule type" value="Genomic_DNA"/>
</dbReference>
<keyword evidence="3" id="KW-1185">Reference proteome</keyword>
<gene>
    <name evidence="2" type="ORF">AFUS01_LOCUS5051</name>
</gene>
<sequence>PELAGPYPAIDAPYYSANDAQLPANYNNDTLVGPMYSFNGSNSASEHPAVSPLSSAQNGSSTTSEHSVVIALYFSFFYPG</sequence>
<feature type="region of interest" description="Disordered" evidence="1">
    <location>
        <begin position="42"/>
        <end position="62"/>
    </location>
</feature>
<organism evidence="2 3">
    <name type="scientific">Allacma fusca</name>
    <dbReference type="NCBI Taxonomy" id="39272"/>
    <lineage>
        <taxon>Eukaryota</taxon>
        <taxon>Metazoa</taxon>
        <taxon>Ecdysozoa</taxon>
        <taxon>Arthropoda</taxon>
        <taxon>Hexapoda</taxon>
        <taxon>Collembola</taxon>
        <taxon>Symphypleona</taxon>
        <taxon>Sminthuridae</taxon>
        <taxon>Allacma</taxon>
    </lineage>
</organism>
<evidence type="ECO:0000256" key="1">
    <source>
        <dbReference type="SAM" id="MobiDB-lite"/>
    </source>
</evidence>
<dbReference type="AlphaFoldDB" id="A0A8J2J8F9"/>
<feature type="compositionally biased region" description="Polar residues" evidence="1">
    <location>
        <begin position="52"/>
        <end position="62"/>
    </location>
</feature>
<protein>
    <submittedName>
        <fullName evidence="2">Uncharacterized protein</fullName>
    </submittedName>
</protein>
<reference evidence="2" key="1">
    <citation type="submission" date="2021-06" db="EMBL/GenBank/DDBJ databases">
        <authorList>
            <person name="Hodson N. C."/>
            <person name="Mongue J. A."/>
            <person name="Jaron S. K."/>
        </authorList>
    </citation>
    <scope>NUCLEOTIDE SEQUENCE</scope>
</reference>
<evidence type="ECO:0000313" key="2">
    <source>
        <dbReference type="EMBL" id="CAG7710706.1"/>
    </source>
</evidence>
<accession>A0A8J2J8F9</accession>
<feature type="non-terminal residue" evidence="2">
    <location>
        <position position="1"/>
    </location>
</feature>
<feature type="non-terminal residue" evidence="2">
    <location>
        <position position="80"/>
    </location>
</feature>